<dbReference type="SFLD" id="SFLDS00005">
    <property type="entry name" value="Isoprenoid_Synthase_Type_I"/>
    <property type="match status" value="1"/>
</dbReference>
<evidence type="ECO:0000256" key="3">
    <source>
        <dbReference type="ARBA" id="ARBA00022723"/>
    </source>
</evidence>
<dbReference type="SUPFAM" id="SSF48576">
    <property type="entry name" value="Terpenoid synthases"/>
    <property type="match status" value="1"/>
</dbReference>
<protein>
    <submittedName>
        <fullName evidence="6">Uncharacterized protein</fullName>
    </submittedName>
</protein>
<dbReference type="InterPro" id="IPR036965">
    <property type="entry name" value="Terpene_synth_N_sf"/>
</dbReference>
<dbReference type="CDD" id="cd00684">
    <property type="entry name" value="Terpene_cyclase_plant_C1"/>
    <property type="match status" value="1"/>
</dbReference>
<reference evidence="6" key="1">
    <citation type="submission" date="2018-04" db="EMBL/GenBank/DDBJ databases">
        <title>WGS assembly of Panicum hallii.</title>
        <authorList>
            <person name="Lovell J."/>
            <person name="Jenkins J."/>
            <person name="Lowry D."/>
            <person name="Mamidi S."/>
            <person name="Sreedasyam A."/>
            <person name="Weng X."/>
            <person name="Barry K."/>
            <person name="Bonette J."/>
            <person name="Campitelli B."/>
            <person name="Daum C."/>
            <person name="Gordon S."/>
            <person name="Gould B."/>
            <person name="Lipzen A."/>
            <person name="Macqueen A."/>
            <person name="Palacio-Mejia J."/>
            <person name="Plott C."/>
            <person name="Shakirov E."/>
            <person name="Shu S."/>
            <person name="Yoshinaga Y."/>
            <person name="Zane M."/>
            <person name="Rokhsar D."/>
            <person name="Grimwood J."/>
            <person name="Schmutz J."/>
            <person name="Juenger T."/>
        </authorList>
    </citation>
    <scope>NUCLEOTIDE SEQUENCE [LARGE SCALE GENOMIC DNA]</scope>
    <source>
        <strain evidence="6">FIL2</strain>
    </source>
</reference>
<dbReference type="Pfam" id="PF01397">
    <property type="entry name" value="Terpene_synth"/>
    <property type="match status" value="1"/>
</dbReference>
<dbReference type="AlphaFoldDB" id="A0A2T8IJB8"/>
<dbReference type="InterPro" id="IPR044814">
    <property type="entry name" value="Terpene_cyclase_plant_C1"/>
</dbReference>
<comment type="cofactor">
    <cofactor evidence="1">
        <name>Mn(2+)</name>
        <dbReference type="ChEBI" id="CHEBI:29035"/>
    </cofactor>
</comment>
<dbReference type="SFLD" id="SFLDG01019">
    <property type="entry name" value="Terpene_Cyclase_Like_1_C_Termi"/>
    <property type="match status" value="1"/>
</dbReference>
<proteinExistence type="predicted"/>
<dbReference type="Gene3D" id="1.50.10.130">
    <property type="entry name" value="Terpene synthase, N-terminal domain"/>
    <property type="match status" value="1"/>
</dbReference>
<gene>
    <name evidence="6" type="ORF">PAHAL_5G077100</name>
</gene>
<dbReference type="Gramene" id="PVH37751">
    <property type="protein sequence ID" value="PVH37751"/>
    <property type="gene ID" value="PAHAL_5G077100"/>
</dbReference>
<dbReference type="GO" id="GO:0016102">
    <property type="term" value="P:diterpenoid biosynthetic process"/>
    <property type="evidence" value="ECO:0007669"/>
    <property type="project" value="InterPro"/>
</dbReference>
<feature type="domain" description="Terpene synthase metal-binding" evidence="5">
    <location>
        <begin position="245"/>
        <end position="476"/>
    </location>
</feature>
<evidence type="ECO:0000256" key="2">
    <source>
        <dbReference type="ARBA" id="ARBA00001946"/>
    </source>
</evidence>
<evidence type="ECO:0000256" key="1">
    <source>
        <dbReference type="ARBA" id="ARBA00001936"/>
    </source>
</evidence>
<dbReference type="Proteomes" id="UP000243499">
    <property type="component" value="Chromosome 5"/>
</dbReference>
<evidence type="ECO:0000313" key="6">
    <source>
        <dbReference type="EMBL" id="PVH37751.1"/>
    </source>
</evidence>
<comment type="cofactor">
    <cofactor evidence="2">
        <name>Mg(2+)</name>
        <dbReference type="ChEBI" id="CHEBI:18420"/>
    </cofactor>
</comment>
<dbReference type="PANTHER" id="PTHR31225">
    <property type="entry name" value="OS04G0344100 PROTEIN-RELATED"/>
    <property type="match status" value="1"/>
</dbReference>
<dbReference type="Pfam" id="PF03936">
    <property type="entry name" value="Terpene_synth_C"/>
    <property type="match status" value="1"/>
</dbReference>
<evidence type="ECO:0000259" key="4">
    <source>
        <dbReference type="Pfam" id="PF01397"/>
    </source>
</evidence>
<dbReference type="InterPro" id="IPR008930">
    <property type="entry name" value="Terpenoid_cyclase/PrenylTrfase"/>
</dbReference>
<dbReference type="InterPro" id="IPR050148">
    <property type="entry name" value="Terpene_synthase-like"/>
</dbReference>
<dbReference type="EMBL" id="CM008050">
    <property type="protein sequence ID" value="PVH37751.1"/>
    <property type="molecule type" value="Genomic_DNA"/>
</dbReference>
<dbReference type="GO" id="GO:0000287">
    <property type="term" value="F:magnesium ion binding"/>
    <property type="evidence" value="ECO:0007669"/>
    <property type="project" value="InterPro"/>
</dbReference>
<dbReference type="PANTHER" id="PTHR31225:SF63">
    <property type="entry name" value="BETA-SELINENE SYNTHASE"/>
    <property type="match status" value="1"/>
</dbReference>
<dbReference type="InterPro" id="IPR005630">
    <property type="entry name" value="Terpene_synthase_metal-bd"/>
</dbReference>
<dbReference type="Gene3D" id="1.10.600.10">
    <property type="entry name" value="Farnesyl Diphosphate Synthase"/>
    <property type="match status" value="2"/>
</dbReference>
<dbReference type="InterPro" id="IPR001906">
    <property type="entry name" value="Terpene_synth_N"/>
</dbReference>
<dbReference type="InterPro" id="IPR034741">
    <property type="entry name" value="Terpene_cyclase-like_1_C"/>
</dbReference>
<evidence type="ECO:0000259" key="5">
    <source>
        <dbReference type="Pfam" id="PF03936"/>
    </source>
</evidence>
<organism evidence="6">
    <name type="scientific">Panicum hallii</name>
    <dbReference type="NCBI Taxonomy" id="206008"/>
    <lineage>
        <taxon>Eukaryota</taxon>
        <taxon>Viridiplantae</taxon>
        <taxon>Streptophyta</taxon>
        <taxon>Embryophyta</taxon>
        <taxon>Tracheophyta</taxon>
        <taxon>Spermatophyta</taxon>
        <taxon>Magnoliopsida</taxon>
        <taxon>Liliopsida</taxon>
        <taxon>Poales</taxon>
        <taxon>Poaceae</taxon>
        <taxon>PACMAD clade</taxon>
        <taxon>Panicoideae</taxon>
        <taxon>Panicodae</taxon>
        <taxon>Paniceae</taxon>
        <taxon>Panicinae</taxon>
        <taxon>Panicum</taxon>
        <taxon>Panicum sect. Panicum</taxon>
    </lineage>
</organism>
<feature type="domain" description="Terpene synthase N-terminal" evidence="4">
    <location>
        <begin position="33"/>
        <end position="196"/>
    </location>
</feature>
<dbReference type="SUPFAM" id="SSF48239">
    <property type="entry name" value="Terpenoid cyclases/Protein prenyltransferases"/>
    <property type="match status" value="1"/>
</dbReference>
<dbReference type="InterPro" id="IPR008949">
    <property type="entry name" value="Isoprenoid_synthase_dom_sf"/>
</dbReference>
<accession>A0A2T8IJB8</accession>
<keyword evidence="3" id="KW-0479">Metal-binding</keyword>
<name>A0A2T8IJB8_9POAL</name>
<sequence>MAASKATVNQQIAGGTTVAPAAIAGGSPFEPCVWGDFFVTYNPPPLQACISEEWMRERADELKGKVRQMFGADRATSVVGMVNLVDELERLGVDNHFREEINAALSRIHSEELDAGMSTNLYAVALRFCLLRQHGFWVSTDVLDRFRDETGSFREDLKSDPRGLLSLYNAAHMSVPGEATLDNAIAFARRHLEAAIGKLGSPMARQYEQEEAHDATLLELARLDFNLLRALHLEELRTLSLWWMDLYSDVKLTYARDRIVESYFYSFGAFHEENSRIRIIVTKVFVLIGLMDDTYDVRATMEECQMLDEAIQRWNESAASFLPEYLRVLYIKTLSNFNEIEDTMEPCEKYRMAYIKKQFKSQSKYYLQETKWFNENHVPGFKEHVDVTLMSTVVPFLFFVALMAAGQVVSKEAFEWAFGVPDMVRASGEMGRFLNDIASYKRRKNMKDVASTVECYLKEHGATGEAAIGAMVEQAWRRINRAYMEMDRAVEPAARWLLDMTRMLEIYYLHGRDGLTYGRDIKNLVAFLFLEQVPL</sequence>
<dbReference type="GO" id="GO:0010333">
    <property type="term" value="F:terpene synthase activity"/>
    <property type="evidence" value="ECO:0007669"/>
    <property type="project" value="InterPro"/>
</dbReference>